<dbReference type="GO" id="GO:0005768">
    <property type="term" value="C:endosome"/>
    <property type="evidence" value="ECO:0007669"/>
    <property type="project" value="UniProtKB-SubCell"/>
</dbReference>
<evidence type="ECO:0000256" key="30">
    <source>
        <dbReference type="ARBA" id="ARBA00049611"/>
    </source>
</evidence>
<feature type="domain" description="EGF-like" evidence="38">
    <location>
        <begin position="691"/>
        <end position="735"/>
    </location>
</feature>
<evidence type="ECO:0000256" key="34">
    <source>
        <dbReference type="PROSITE-ProRule" id="PRU01016"/>
    </source>
</evidence>
<feature type="domain" description="CUB" evidence="37">
    <location>
        <begin position="1395"/>
        <end position="1507"/>
    </location>
</feature>
<dbReference type="FunFam" id="2.60.120.290:FF:000045">
    <property type="entry name" value="Cubilin"/>
    <property type="match status" value="1"/>
</dbReference>
<comment type="subcellular location">
    <subcellularLocation>
        <location evidence="2">Cell membrane</location>
        <topology evidence="2">Peripheral membrane protein</topology>
    </subcellularLocation>
    <subcellularLocation>
        <location evidence="3">Cytoplasmic vesicle</location>
        <location evidence="3">Secretory vesicle</location>
    </subcellularLocation>
    <subcellularLocation>
        <location evidence="1">Endosome</location>
    </subcellularLocation>
    <subcellularLocation>
        <location evidence="28">Lysosome membrane</location>
        <topology evidence="28">Peripheral membrane protein</topology>
    </subcellularLocation>
</comment>
<dbReference type="OrthoDB" id="6022136at2759"/>
<comment type="function">
    <text evidence="30">Endocytic receptor which plays a role in lipoprotein, vitamin and iron metabolism by facilitating their uptake. Acts together with LRP2 to mediate endocytosis of high-density lipoproteins, GC, hemoglobin, ALB, TF and SCGB1A1. Acts together with AMN to mediate endocytosis of the CBLIF-cobalamin complex. Binds to ALB, MB, Kappa and lambda-light chains, TF, hemoglobin, GC, SCGB1A1, APOA1, high density lipoprotein, and the CBLIF-cobalamin complex. Ligand binding requires calcium. Serves as important transporter in several absorptive epithelia, including intestine, renal proximal tubules and embryonic yolk sac. May play an important role in the development of the peri-implantation embryo through internalization of APOA1 and cholesterol. Binds to LGALS3 at the maternal-fetal interface.</text>
</comment>
<feature type="disulfide bond" evidence="33">
    <location>
        <begin position="541"/>
        <end position="550"/>
    </location>
</feature>
<feature type="domain" description="CUB" evidence="37">
    <location>
        <begin position="3041"/>
        <end position="3153"/>
    </location>
</feature>
<dbReference type="Pfam" id="PF00431">
    <property type="entry name" value="CUB"/>
    <property type="match status" value="27"/>
</dbReference>
<feature type="domain" description="CUB" evidence="37">
    <location>
        <begin position="2922"/>
        <end position="3039"/>
    </location>
</feature>
<evidence type="ECO:0000256" key="31">
    <source>
        <dbReference type="ARBA" id="ARBA00049703"/>
    </source>
</evidence>
<dbReference type="PANTHER" id="PTHR24251">
    <property type="entry name" value="OVOCHYMASE-RELATED"/>
    <property type="match status" value="1"/>
</dbReference>
<keyword evidence="6 33" id="KW-0245">EGF-like domain</keyword>
<dbReference type="Gene3D" id="2.10.25.10">
    <property type="entry name" value="Laminin"/>
    <property type="match status" value="6"/>
</dbReference>
<keyword evidence="27" id="KW-0968">Cytoplasmic vesicle</keyword>
<evidence type="ECO:0000313" key="39">
    <source>
        <dbReference type="EMBL" id="TRZ24961.1"/>
    </source>
</evidence>
<evidence type="ECO:0000256" key="29">
    <source>
        <dbReference type="ARBA" id="ARBA00023878"/>
    </source>
</evidence>
<feature type="domain" description="CUB" evidence="37">
    <location>
        <begin position="2092"/>
        <end position="2204"/>
    </location>
</feature>
<dbReference type="Proteomes" id="UP000796761">
    <property type="component" value="Unassembled WGS sequence"/>
</dbReference>
<dbReference type="GO" id="GO:0030133">
    <property type="term" value="C:transport vesicle"/>
    <property type="evidence" value="ECO:0007669"/>
    <property type="project" value="UniProtKB-SubCell"/>
</dbReference>
<keyword evidence="7" id="KW-0153">Cholesterol metabolism</keyword>
<evidence type="ECO:0000256" key="26">
    <source>
        <dbReference type="ARBA" id="ARBA00023285"/>
    </source>
</evidence>
<dbReference type="GO" id="GO:0015031">
    <property type="term" value="P:protein transport"/>
    <property type="evidence" value="ECO:0007669"/>
    <property type="project" value="UniProtKB-KW"/>
</dbReference>
<keyword evidence="34" id="KW-0949">S-adenosyl-L-methionine</keyword>
<dbReference type="CDD" id="cd00041">
    <property type="entry name" value="CUB"/>
    <property type="match status" value="27"/>
</dbReference>
<keyword evidence="17" id="KW-0106">Calcium</keyword>
<dbReference type="SUPFAM" id="SSF49854">
    <property type="entry name" value="Spermadhesin, CUB domain"/>
    <property type="match status" value="27"/>
</dbReference>
<keyword evidence="12" id="KW-0165">Cleavage on pair of basic residues</keyword>
<feature type="domain" description="CUB" evidence="37">
    <location>
        <begin position="1740"/>
        <end position="1855"/>
    </location>
</feature>
<evidence type="ECO:0000256" key="33">
    <source>
        <dbReference type="PROSITE-ProRule" id="PRU00076"/>
    </source>
</evidence>
<dbReference type="InterPro" id="IPR024731">
    <property type="entry name" value="NELL2-like_EGF"/>
</dbReference>
<evidence type="ECO:0000256" key="2">
    <source>
        <dbReference type="ARBA" id="ARBA00004202"/>
    </source>
</evidence>
<feature type="region of interest" description="Disordered" evidence="36">
    <location>
        <begin position="200"/>
        <end position="228"/>
    </location>
</feature>
<feature type="domain" description="CUB" evidence="37">
    <location>
        <begin position="3509"/>
        <end position="3625"/>
    </location>
</feature>
<dbReference type="GO" id="GO:0032259">
    <property type="term" value="P:methylation"/>
    <property type="evidence" value="ECO:0007669"/>
    <property type="project" value="UniProtKB-KW"/>
</dbReference>
<dbReference type="InterPro" id="IPR013032">
    <property type="entry name" value="EGF-like_CS"/>
</dbReference>
<keyword evidence="24" id="KW-0753">Steroid metabolism</keyword>
<keyword evidence="21 33" id="KW-1015">Disulfide bond</keyword>
<keyword evidence="11 34" id="KW-0808">Transferase</keyword>
<name>A0A8K1LT36_9PASS</name>
<dbReference type="Pfam" id="PF00145">
    <property type="entry name" value="DNA_methylase"/>
    <property type="match status" value="1"/>
</dbReference>
<keyword evidence="26" id="KW-0170">Cobalt</keyword>
<keyword evidence="9 34" id="KW-0489">Methyltransferase</keyword>
<feature type="domain" description="CUB" evidence="37">
    <location>
        <begin position="1972"/>
        <end position="2088"/>
    </location>
</feature>
<keyword evidence="23" id="KW-0325">Glycoprotein</keyword>
<dbReference type="PROSITE" id="PS51679">
    <property type="entry name" value="SAM_MT_C5"/>
    <property type="match status" value="1"/>
</dbReference>
<feature type="active site" evidence="34">
    <location>
        <position position="79"/>
    </location>
</feature>
<evidence type="ECO:0000256" key="36">
    <source>
        <dbReference type="SAM" id="MobiDB-lite"/>
    </source>
</evidence>
<evidence type="ECO:0000256" key="32">
    <source>
        <dbReference type="PROSITE-ProRule" id="PRU00059"/>
    </source>
</evidence>
<keyword evidence="22" id="KW-1207">Sterol metabolism</keyword>
<dbReference type="GO" id="GO:0008203">
    <property type="term" value="P:cholesterol metabolic process"/>
    <property type="evidence" value="ECO:0007669"/>
    <property type="project" value="UniProtKB-KW"/>
</dbReference>
<evidence type="ECO:0000256" key="16">
    <source>
        <dbReference type="ARBA" id="ARBA00022753"/>
    </source>
</evidence>
<evidence type="ECO:0000256" key="35">
    <source>
        <dbReference type="RuleBase" id="RU000416"/>
    </source>
</evidence>
<evidence type="ECO:0000259" key="37">
    <source>
        <dbReference type="PROSITE" id="PS01180"/>
    </source>
</evidence>
<keyword evidence="25" id="KW-0458">Lysosome</keyword>
<dbReference type="PRINTS" id="PR00105">
    <property type="entry name" value="C5METTRFRASE"/>
</dbReference>
<dbReference type="PROSITE" id="PS50026">
    <property type="entry name" value="EGF_3"/>
    <property type="match status" value="5"/>
</dbReference>
<feature type="domain" description="CUB" evidence="37">
    <location>
        <begin position="2205"/>
        <end position="2316"/>
    </location>
</feature>
<keyword evidence="14" id="KW-0732">Signal</keyword>
<dbReference type="FunFam" id="2.60.120.290:FF:000047">
    <property type="entry name" value="Cubilin"/>
    <property type="match status" value="1"/>
</dbReference>
<comment type="caution">
    <text evidence="39">The sequence shown here is derived from an EMBL/GenBank/DDBJ whole genome shotgun (WGS) entry which is preliminary data.</text>
</comment>
<dbReference type="FunFam" id="2.10.25.10:FF:000260">
    <property type="entry name" value="Notch receptor 4"/>
    <property type="match status" value="1"/>
</dbReference>
<feature type="domain" description="CUB" evidence="37">
    <location>
        <begin position="934"/>
        <end position="1046"/>
    </location>
</feature>
<feature type="domain" description="EGF-like" evidence="38">
    <location>
        <begin position="775"/>
        <end position="811"/>
    </location>
</feature>
<dbReference type="InterPro" id="IPR035914">
    <property type="entry name" value="Sperma_CUB_dom_sf"/>
</dbReference>
<evidence type="ECO:0000256" key="23">
    <source>
        <dbReference type="ARBA" id="ARBA00023180"/>
    </source>
</evidence>
<evidence type="ECO:0000256" key="22">
    <source>
        <dbReference type="ARBA" id="ARBA00023166"/>
    </source>
</evidence>
<evidence type="ECO:0000256" key="25">
    <source>
        <dbReference type="ARBA" id="ARBA00023228"/>
    </source>
</evidence>
<dbReference type="FunFam" id="2.60.120.290:FF:000018">
    <property type="entry name" value="cubilin"/>
    <property type="match status" value="3"/>
</dbReference>
<dbReference type="PROSITE" id="PS01186">
    <property type="entry name" value="EGF_2"/>
    <property type="match status" value="1"/>
</dbReference>
<dbReference type="Pfam" id="PF12947">
    <property type="entry name" value="EGF_3"/>
    <property type="match status" value="1"/>
</dbReference>
<dbReference type="GO" id="GO:0031419">
    <property type="term" value="F:cobalamin binding"/>
    <property type="evidence" value="ECO:0007669"/>
    <property type="project" value="UniProtKB-KW"/>
</dbReference>
<keyword evidence="15" id="KW-0677">Repeat</keyword>
<feature type="domain" description="CUB" evidence="37">
    <location>
        <begin position="1511"/>
        <end position="1623"/>
    </location>
</feature>
<feature type="domain" description="CUB" evidence="37">
    <location>
        <begin position="3157"/>
        <end position="3271"/>
    </location>
</feature>
<evidence type="ECO:0000256" key="6">
    <source>
        <dbReference type="ARBA" id="ARBA00022536"/>
    </source>
</evidence>
<evidence type="ECO:0000256" key="12">
    <source>
        <dbReference type="ARBA" id="ARBA00022685"/>
    </source>
</evidence>
<dbReference type="FunFam" id="2.10.25.10:FF:000429">
    <property type="entry name" value="Cubilin"/>
    <property type="match status" value="1"/>
</dbReference>
<dbReference type="PROSITE" id="PS00022">
    <property type="entry name" value="EGF_1"/>
    <property type="match status" value="4"/>
</dbReference>
<feature type="domain" description="CUB" evidence="37">
    <location>
        <begin position="3629"/>
        <end position="3745"/>
    </location>
</feature>
<evidence type="ECO:0000256" key="27">
    <source>
        <dbReference type="ARBA" id="ARBA00023329"/>
    </source>
</evidence>
<dbReference type="NCBIfam" id="TIGR00675">
    <property type="entry name" value="dcm"/>
    <property type="match status" value="1"/>
</dbReference>
<keyword evidence="16" id="KW-0967">Endosome</keyword>
<feature type="domain" description="CUB" evidence="37">
    <location>
        <begin position="3272"/>
        <end position="3387"/>
    </location>
</feature>
<dbReference type="PROSITE" id="PS00010">
    <property type="entry name" value="ASX_HYDROXYL"/>
    <property type="match status" value="3"/>
</dbReference>
<proteinExistence type="inferred from homology"/>
<feature type="domain" description="EGF-like" evidence="38">
    <location>
        <begin position="472"/>
        <end position="508"/>
    </location>
</feature>
<evidence type="ECO:0000256" key="20">
    <source>
        <dbReference type="ARBA" id="ARBA00023136"/>
    </source>
</evidence>
<feature type="domain" description="CUB" evidence="37">
    <location>
        <begin position="2569"/>
        <end position="2686"/>
    </location>
</feature>
<evidence type="ECO:0000256" key="17">
    <source>
        <dbReference type="ARBA" id="ARBA00022837"/>
    </source>
</evidence>
<dbReference type="InterPro" id="IPR000742">
    <property type="entry name" value="EGF"/>
</dbReference>
<dbReference type="Gene3D" id="3.40.50.150">
    <property type="entry name" value="Vaccinia Virus protein VP39"/>
    <property type="match status" value="1"/>
</dbReference>
<evidence type="ECO:0000256" key="7">
    <source>
        <dbReference type="ARBA" id="ARBA00022548"/>
    </source>
</evidence>
<evidence type="ECO:0000256" key="9">
    <source>
        <dbReference type="ARBA" id="ARBA00022603"/>
    </source>
</evidence>
<dbReference type="Gene3D" id="3.90.120.10">
    <property type="entry name" value="DNA Methylase, subunit A, domain 2"/>
    <property type="match status" value="1"/>
</dbReference>
<evidence type="ECO:0000256" key="13">
    <source>
        <dbReference type="ARBA" id="ARBA00022723"/>
    </source>
</evidence>
<dbReference type="EMBL" id="SWJQ01000036">
    <property type="protein sequence ID" value="TRZ24961.1"/>
    <property type="molecule type" value="Genomic_DNA"/>
</dbReference>
<evidence type="ECO:0000256" key="3">
    <source>
        <dbReference type="ARBA" id="ARBA00004398"/>
    </source>
</evidence>
<sequence length="3975" mass="436806">MAALRVLELYSGIGGMHQALRESCTYAEVVAAVDVNTLANDVYKHNFPSTPLWAKTIEGITLKEFDKLSFDMILMSPPCQPFTRIGLQGDVSDPRTKSFLYILDILPRLQKLPKYLLLENVKGFESSSARNELLQTLATCGFKYQEFLLSPTCLGIPNSRLRYFLIAKLHQEPFSFQVPGQILTRFPDKDPEDLLKEKVTDKVGETSSSLSSEEKNLDPSIGPDCSSKKSLPKGAFLFKLETVEEMERKHNQDNDSSIQMLKDFLEEENKDMSQYFLPPKSLLRYAFLLDIVKPTCRRSTCFTKGYGHYIEGTGSVLQAAVDVQLESVFKHIDKLPEDEKLMKLSTLKLRYFTPREIANLHGFPLEFETTEIMEKFMFGRLHYFGVEANVLYLTVGVSLDLLVACGLVNEGEFGLTYFSLSDSPPVRESSTEIQELKKASGALQNVSQQITLLTSKILSLDNKLQSLQQDIQRRACSSNPCKNSGTCVNSLDGFFCLCTNNWQGPLCSVDVNECQIFAGTELGCQNGATCVNTPGSYSCSCTPETYGPHCASKFDDCQEGSEALCEHGLCVDEERDQPNRPKYHCICEAGWMSPPGSPACSADIDECSLPNPPCSQDPLVQCHNTLGSFTCGPCPTGWRGNGYTCQDIDECASDNGGCSTAPMVQCINTVGSFRCGLCPPGYEGDGQTCTQVDICSINNGGCHPLATCTSAPGPMAFCSCQSGYTGSGYGPNGCSPLSDICQLQNPCANGQCLATISGYFCLCNAGWTGPNCTENIDECISNPCQNGGTCTDGVNGYSCECTSTWTGPQCETAQQVCGGYLTGLSGSFSYPNNPNSQWYNSGVSCAWVIQTSPNKILHITFPFFQLETSNECNSEFLQIHDGPSASTFMLGKYCGFPGPAELFSSHNSLYFWLYSNHTITRGFTVHWESQDPECGGELTGTYGSISSPGYPGNYPVNRNCFWTISTSPGLLITFAFGTLSLEHHENCSYDYLEIRDGLLPQDPVLGKYCSTGSPPPLQTTGPYAFIHFHSDDSVTDKGFHIVYTTSPADPSCGGNFTESEGVITSPFWPNPYINSRQCVYIIRQPEDEKIFLNFTHIELESHSGCSANYIEVRDGDSEMYPLIIKICHNTLMSPITSTSNSLWIKFKSDASVQRTSFRAAYQVACGGSLSGAGTIHSPYYPRASPHPKTCEWIISQPATKVVILNFTDFDIRNATTCESDYIEVRDGNNGDSPLLGKYCGTAVPSRVQSTRNNLYIKFRASSLTSLGFRAQYWPLDTVCGETFTGPSGTITSPGYPDVYPHGINCTWIINVQPDYLVRLTFTSFNLAFDYGCRKDYLEIYDNITMQKLGRYCGRSIPPSLTSGGNMMTLSFMTDHSIATEGFSANYISLDASKVCSHNYSSETGVLTSPNYPDNYPVRTECIYTITVGMNRQIVLNFTDFTLEGNKRCTQDYVEIRDGGYETSPSLGKYCGTDLPPLIISHGNKLWIKFVSDVFGTGKGFSAEWDGTSAGCGGTFTTSSGIFMSPNYPMPYYQNSECYWLLKGNQGSPFEIQFEQFHLEYHQKCSFDYLAIYDGNSSNARQLGKFCGDQIPQTIHSSGENVYVKLRTDNSLQGGGFLAKYKQVCHEVLTVNRSHGILESLNYPNNYPLNEHCNWTIQTTKGNTLNYSFTAFDIEDGSDCDRDFLKLYDGPDAQANLIGTFCGQSLPLAGSTTGTSLHVEFYSDGLNARSGFQMLWHVNGCGEEFYGPSGSFHSPGYPNRYPSNRECIWYIHTAPGSSIQLTIHEFDIEYHPNCSYDVLEVFGGPDFLSPRLAQLCVSRSAQNPLRVSTTGNSAIVRFETDAAVTGRGFNASWQENPGGCGGIFQATRGEIHSPNYPQPYNNNTDCSWVIQVDHGHRVLLNFTDFDIESHHSCNYDNVEVFDGPNNEAPLLRTLCGTQHPPPITSSKNQMYIRLHSDATIQHRGFSAHFSEACGSFIESDSVGAAISSPLYPAKYPNNQNCSWIIQAQEPFNHVTLSFTDFDIENNRQNCTTDFVEILDGNNYEAPLQGRYCGTTMPHPITSFGNALVVNFISNNNITARGFHATYAASSSSCGGTFHMDRGAFNSPGYPEPYPHNSECVWTILSSPGNRLQLSFIAFQVEHSSSCTKDYLEIREESDTGTLAGRFCGNSLPSNYTSTVGHILWVKFVSDSSGTDVGFRATFSHLYGNDIVGGRGQIASPQWPRSYPHNSNYQWRISVNASQVIHGRILQMDIENHHSCQYDNLKVYDGPTVHSRLIATYCGAAPASFASSGSSMTIQFQSDSSVTGKGFLLEWDAVDTSAVTQTIARGACGGAVTTEETPSFLFSPNWPMNYRNLEDCIWLIRAPGSTVEFNILTLDIESHSSCNYDKLIIKDGDNSLSPVLATLCGREPPGPIRSTGDAMFIHFMSDASVIGAGFNASYHKSCGGYLHTSRGVITSPNYPQNYSPNLNCSWHVVVTTGFIIAVHFEQPFQIKSEDTSCIHGDYVELKNGLDNAAPPLVSARGNGRFCGSSPISTMYTTDNQLFVHFTSDNRNEGQGFKLKYEAKSLACGGNIYINDFNPSGYTSSPNYPSNYPPHADCVWTITAPNGHAVELQFEDQFYIEPSPNCTSSSLELRSGADSSAPLIAKLCGGLMPGSQRSSGAVMYLRFRSDSSATHVGFNAKYSIAPCGGTVIGQTGIIESTGYPDLHYQDNLLCEWFLQGPRGHYLTIRLEGLDIQNSSECTNDFLEIREYNASGNLLGRYCGNTLPDPVDTSDSFAYVKFVTDGSVNARGFRLRFDSSTEECGGDLTAPVGTFTSPNYPNLYPHNRVCEWRITVQEGRRVTLTFNDMRTEEHWRCSSDYVAVYNGLGKNSHQLAKLCGEVNPGTEVKSTGNTMKVILVTDMSRASRGFSVSYTSSEDAVCGGTLMAYAGGNFSSPGYDGITNYTSNLNCEWIIENPSHYNSSIYISFEDFHLEHHQNCQYDYLELRIGDADGELIARLCGQAAPSVPLVIAAPQVWVQFVSDANTEDKGFLAHYTFEGCGGVQSGERGVISSPNYPEPYSNLNRCSWVLEAPEGDTITLTFTAFHIENHSQCKWDSVTILNGGSPGSPVIGKYCGNNSPGTIQSGSNKLVIIFNSDHSVQGGGFYATWTSQSLGCGGIIHSDNGTIKSPHWPQNFPMNSRCTWTIITHESKHLEMNFHSNFQIPDSNGSCQTSYVKVWRGNNEEAAALLATGCGSSAPGTVVAPNNVITTVFQSQDAPAPGFSASFTSRCGVNFTRPEGRIVSPNYPNQYDNNLNCNYIIDQGPESLVILEFETFHLEAPALLSRICLYDGVSIFSGKSTAARPLITLCGNELPAPVSVFGPMLLNFYTDSHIVGFGFQARYRAIACGGIFNGSSGVISSPAHSVLDYHNNMNCSYYITVGNGKAVALKFNNFQLEISPSCYKDYVAVYDGSDTHAPLLGKFCGSELPPNIKSSSNNLFLVFSTDFYGADRGWKASFRETLGPQNGCGGYLSTSGSTFSSPVSNVTRRYEKNLHCVWIIIAPENKLINLTFTSFQLEAQSARSCRFDYVKLYDGNSENANLAGTFCGSTVPAPFLSTRNFLTVTFVTDSSVERAGFNATYTIVDRLCGGIYNATSASLTATSPNFPNEYPPYTLCAWVIDAPPQQQVRVVVEAFHFHSSQDCSQNYLELQDSPVQSQGSVHRFCGTDTFPVPEFYSSDRTAIVTFKSDEYMINNGLRFSYQATGCSREYNQTFGYLKSPGWPGHHPNDMDCSIILRAPPNHTISLFFHAFSLEDSTHCSHDFLEVRNGSDVQSTLLGRFCGNTVPSPIFPQNHVVYLRFKSDFSRTHDGYEITWTSSSSGCGGTLYGTTGSFASPSYPATYHNNTDCEWAITAPQGRIVTVNFDFISIDDPGDCSSNYLILYNGPDASYPPTGPYCGMDTNIAPFTATSHQVYIKFHAEYVTLPSGFQLSWTS</sequence>
<feature type="domain" description="EGF-like" evidence="38">
    <location>
        <begin position="510"/>
        <end position="551"/>
    </location>
</feature>
<comment type="similarity">
    <text evidence="34 35">Belongs to the class I-like SAM-binding methyltransferase superfamily. C5-methyltransferase family.</text>
</comment>
<keyword evidence="19" id="KW-0443">Lipid metabolism</keyword>
<dbReference type="GO" id="GO:0005765">
    <property type="term" value="C:lysosomal membrane"/>
    <property type="evidence" value="ECO:0007669"/>
    <property type="project" value="UniProtKB-SubCell"/>
</dbReference>
<organism evidence="39 40">
    <name type="scientific">Zosterops borbonicus</name>
    <dbReference type="NCBI Taxonomy" id="364589"/>
    <lineage>
        <taxon>Eukaryota</taxon>
        <taxon>Metazoa</taxon>
        <taxon>Chordata</taxon>
        <taxon>Craniata</taxon>
        <taxon>Vertebrata</taxon>
        <taxon>Euteleostomi</taxon>
        <taxon>Archelosauria</taxon>
        <taxon>Archosauria</taxon>
        <taxon>Dinosauria</taxon>
        <taxon>Saurischia</taxon>
        <taxon>Theropoda</taxon>
        <taxon>Coelurosauria</taxon>
        <taxon>Aves</taxon>
        <taxon>Neognathae</taxon>
        <taxon>Neoaves</taxon>
        <taxon>Telluraves</taxon>
        <taxon>Australaves</taxon>
        <taxon>Passeriformes</taxon>
        <taxon>Sylvioidea</taxon>
        <taxon>Zosteropidae</taxon>
        <taxon>Zosterops</taxon>
    </lineage>
</organism>
<feature type="domain" description="CUB" evidence="37">
    <location>
        <begin position="2444"/>
        <end position="2565"/>
    </location>
</feature>
<evidence type="ECO:0000259" key="38">
    <source>
        <dbReference type="PROSITE" id="PS50026"/>
    </source>
</evidence>
<feature type="domain" description="CUB" evidence="37">
    <location>
        <begin position="3863"/>
        <end position="3975"/>
    </location>
</feature>
<dbReference type="InterPro" id="IPR000859">
    <property type="entry name" value="CUB_dom"/>
</dbReference>
<feature type="domain" description="CUB" evidence="37">
    <location>
        <begin position="2688"/>
        <end position="2800"/>
    </location>
</feature>
<dbReference type="InterPro" id="IPR029063">
    <property type="entry name" value="SAM-dependent_MTases_sf"/>
</dbReference>
<evidence type="ECO:0000256" key="15">
    <source>
        <dbReference type="ARBA" id="ARBA00022737"/>
    </source>
</evidence>
<gene>
    <name evidence="39" type="ORF">HGM15179_002182</name>
</gene>
<feature type="disulfide bond" evidence="33">
    <location>
        <begin position="801"/>
        <end position="810"/>
    </location>
</feature>
<feature type="domain" description="CUB" evidence="37">
    <location>
        <begin position="817"/>
        <end position="930"/>
    </location>
</feature>
<dbReference type="CDD" id="cd00054">
    <property type="entry name" value="EGF_CA"/>
    <property type="match status" value="6"/>
</dbReference>
<dbReference type="InterPro" id="IPR000152">
    <property type="entry name" value="EGF-type_Asp/Asn_hydroxyl_site"/>
</dbReference>
<evidence type="ECO:0000313" key="40">
    <source>
        <dbReference type="Proteomes" id="UP000796761"/>
    </source>
</evidence>
<feature type="domain" description="CUB" evidence="37">
    <location>
        <begin position="1165"/>
        <end position="1275"/>
    </location>
</feature>
<accession>A0A8K1LT36</accession>
<dbReference type="SMART" id="SM00042">
    <property type="entry name" value="CUB"/>
    <property type="match status" value="27"/>
</dbReference>
<feature type="domain" description="CUB" evidence="37">
    <location>
        <begin position="1624"/>
        <end position="1738"/>
    </location>
</feature>
<dbReference type="Pfam" id="PF12661">
    <property type="entry name" value="hEGF"/>
    <property type="match status" value="2"/>
</dbReference>
<comment type="subunit">
    <text evidence="31">Interacts with AMN. Component of the cubam complex composed of one CUBN trimer and one AMN chain. The cubam complex can dimerize. Interacts with LRP2 in a dual-receptor complex in a calcium-dependent manner. Found in a complex with PID1/PCLI1, LRP1 and CUBNI. Interacts with LRP1 and PID1/PCLI1.</text>
</comment>
<dbReference type="SMART" id="SM00179">
    <property type="entry name" value="EGF_CA"/>
    <property type="match status" value="7"/>
</dbReference>
<feature type="disulfide bond" evidence="32">
    <location>
        <begin position="3389"/>
        <end position="3416"/>
    </location>
</feature>
<evidence type="ECO:0000256" key="18">
    <source>
        <dbReference type="ARBA" id="ARBA00022927"/>
    </source>
</evidence>
<feature type="domain" description="CUB" evidence="37">
    <location>
        <begin position="2804"/>
        <end position="2917"/>
    </location>
</feature>
<keyword evidence="10" id="KW-0846">Cobalamin</keyword>
<dbReference type="Pfam" id="PF00008">
    <property type="entry name" value="EGF"/>
    <property type="match status" value="1"/>
</dbReference>
<dbReference type="Pfam" id="PF07645">
    <property type="entry name" value="EGF_CA"/>
    <property type="match status" value="3"/>
</dbReference>
<feature type="domain" description="CUB" evidence="37">
    <location>
        <begin position="3747"/>
        <end position="3859"/>
    </location>
</feature>
<dbReference type="FunFam" id="2.60.120.290:FF:000013">
    <property type="entry name" value="Membrane frizzled-related protein"/>
    <property type="match status" value="13"/>
</dbReference>
<feature type="disulfide bond" evidence="33">
    <location>
        <begin position="498"/>
        <end position="507"/>
    </location>
</feature>
<dbReference type="FunFam" id="3.40.50.150:FF:000285">
    <property type="entry name" value="tRNA (cytosine(38)-C(5))-methyltransferase"/>
    <property type="match status" value="1"/>
</dbReference>
<dbReference type="Gene3D" id="2.60.120.290">
    <property type="entry name" value="Spermadhesin, CUB domain"/>
    <property type="match status" value="27"/>
</dbReference>
<evidence type="ECO:0000256" key="14">
    <source>
        <dbReference type="ARBA" id="ARBA00022729"/>
    </source>
</evidence>
<evidence type="ECO:0000256" key="19">
    <source>
        <dbReference type="ARBA" id="ARBA00023098"/>
    </source>
</evidence>
<dbReference type="FunFam" id="2.10.25.10:FF:000143">
    <property type="entry name" value="Protein crumbs 1"/>
    <property type="match status" value="1"/>
</dbReference>
<evidence type="ECO:0000256" key="8">
    <source>
        <dbReference type="ARBA" id="ARBA00022553"/>
    </source>
</evidence>
<dbReference type="FunFam" id="2.60.120.290:FF:000005">
    <property type="entry name" value="Procollagen C-endopeptidase enhancer 1"/>
    <property type="match status" value="5"/>
</dbReference>
<dbReference type="FunFam" id="2.10.25.10:FF:000379">
    <property type="entry name" value="Cubilin"/>
    <property type="match status" value="1"/>
</dbReference>
<dbReference type="InterPro" id="IPR001525">
    <property type="entry name" value="C5_MeTfrase"/>
</dbReference>
<dbReference type="GO" id="GO:0008168">
    <property type="term" value="F:methyltransferase activity"/>
    <property type="evidence" value="ECO:0007669"/>
    <property type="project" value="UniProtKB-KW"/>
</dbReference>
<dbReference type="SUPFAM" id="SSF57196">
    <property type="entry name" value="EGF/Laminin"/>
    <property type="match status" value="7"/>
</dbReference>
<feature type="domain" description="EGF-like" evidence="38">
    <location>
        <begin position="737"/>
        <end position="773"/>
    </location>
</feature>
<protein>
    <recommendedName>
        <fullName evidence="29">Cubilin</fullName>
    </recommendedName>
</protein>
<reference evidence="39" key="1">
    <citation type="submission" date="2019-04" db="EMBL/GenBank/DDBJ databases">
        <title>Genome assembly of Zosterops borbonicus 15179.</title>
        <authorList>
            <person name="Leroy T."/>
            <person name="Anselmetti Y."/>
            <person name="Tilak M.-K."/>
            <person name="Nabholz B."/>
        </authorList>
    </citation>
    <scope>NUCLEOTIDE SEQUENCE</scope>
    <source>
        <strain evidence="39">HGM_15179</strain>
        <tissue evidence="39">Muscle</tissue>
    </source>
</reference>
<dbReference type="PROSITE" id="PS01187">
    <property type="entry name" value="EGF_CA"/>
    <property type="match status" value="3"/>
</dbReference>
<feature type="domain" description="CUB" evidence="37">
    <location>
        <begin position="1859"/>
        <end position="1971"/>
    </location>
</feature>
<evidence type="ECO:0000256" key="24">
    <source>
        <dbReference type="ARBA" id="ARBA00023221"/>
    </source>
</evidence>
<dbReference type="FunFam" id="2.60.120.290:FF:000003">
    <property type="entry name" value="Neuropilin"/>
    <property type="match status" value="4"/>
</dbReference>
<feature type="disulfide bond" evidence="32">
    <location>
        <begin position="2688"/>
        <end position="2715"/>
    </location>
</feature>
<feature type="domain" description="CUB" evidence="37">
    <location>
        <begin position="3389"/>
        <end position="3502"/>
    </location>
</feature>
<evidence type="ECO:0000256" key="21">
    <source>
        <dbReference type="ARBA" id="ARBA00023157"/>
    </source>
</evidence>
<evidence type="ECO:0000256" key="28">
    <source>
        <dbReference type="ARBA" id="ARBA00023765"/>
    </source>
</evidence>
<keyword evidence="20" id="KW-0472">Membrane</keyword>
<dbReference type="InterPro" id="IPR001881">
    <property type="entry name" value="EGF-like_Ca-bd_dom"/>
</dbReference>
<evidence type="ECO:0000256" key="4">
    <source>
        <dbReference type="ARBA" id="ARBA00022448"/>
    </source>
</evidence>
<evidence type="ECO:0000256" key="10">
    <source>
        <dbReference type="ARBA" id="ARBA00022628"/>
    </source>
</evidence>
<dbReference type="InterPro" id="IPR049883">
    <property type="entry name" value="NOTCH1_EGF-like"/>
</dbReference>
<dbReference type="GO" id="GO:0005509">
    <property type="term" value="F:calcium ion binding"/>
    <property type="evidence" value="ECO:0007669"/>
    <property type="project" value="InterPro"/>
</dbReference>
<feature type="domain" description="CUB" evidence="37">
    <location>
        <begin position="2330"/>
        <end position="2443"/>
    </location>
</feature>
<feature type="domain" description="CUB" evidence="37">
    <location>
        <begin position="1052"/>
        <end position="1164"/>
    </location>
</feature>
<keyword evidence="5" id="KW-1003">Cell membrane</keyword>
<comment type="caution">
    <text evidence="33">Lacks conserved residue(s) required for the propagation of feature annotation.</text>
</comment>
<dbReference type="InterPro" id="IPR018097">
    <property type="entry name" value="EGF_Ca-bd_CS"/>
</dbReference>
<keyword evidence="4" id="KW-0813">Transport</keyword>
<dbReference type="PROSITE" id="PS01180">
    <property type="entry name" value="CUB"/>
    <property type="match status" value="27"/>
</dbReference>
<feature type="domain" description="CUB" evidence="37">
    <location>
        <begin position="1279"/>
        <end position="1389"/>
    </location>
</feature>
<evidence type="ECO:0000256" key="5">
    <source>
        <dbReference type="ARBA" id="ARBA00022475"/>
    </source>
</evidence>
<dbReference type="SMART" id="SM00181">
    <property type="entry name" value="EGF"/>
    <property type="match status" value="8"/>
</dbReference>
<keyword evidence="40" id="KW-1185">Reference proteome</keyword>
<evidence type="ECO:0000256" key="1">
    <source>
        <dbReference type="ARBA" id="ARBA00004177"/>
    </source>
</evidence>
<keyword evidence="13" id="KW-0479">Metal-binding</keyword>
<keyword evidence="8" id="KW-0597">Phosphoprotein</keyword>
<keyword evidence="18" id="KW-0653">Protein transport</keyword>
<dbReference type="SUPFAM" id="SSF53335">
    <property type="entry name" value="S-adenosyl-L-methionine-dependent methyltransferases"/>
    <property type="match status" value="1"/>
</dbReference>
<feature type="disulfide bond" evidence="33">
    <location>
        <begin position="763"/>
        <end position="772"/>
    </location>
</feature>
<dbReference type="FunFam" id="2.10.25.10:FF:000066">
    <property type="entry name" value="FAT atypical cadherin 4"/>
    <property type="match status" value="1"/>
</dbReference>
<evidence type="ECO:0000256" key="11">
    <source>
        <dbReference type="ARBA" id="ARBA00022679"/>
    </source>
</evidence>
<dbReference type="GO" id="GO:0016324">
    <property type="term" value="C:apical plasma membrane"/>
    <property type="evidence" value="ECO:0007669"/>
    <property type="project" value="UniProtKB-ARBA"/>
</dbReference>